<proteinExistence type="predicted"/>
<accession>A0A7T9TLN5</accession>
<name>A0A7T9TLN5_9MICO</name>
<evidence type="ECO:0000313" key="2">
    <source>
        <dbReference type="Proteomes" id="UP000594979"/>
    </source>
</evidence>
<sequence>MTRSPRLRDDQVMERIVRPAVDRILRDGELDRLDIIEGRSRNLIDVRITVGDEVLTLPVTVPRADDDEAITEMAEHFFDMLQDEVAESSFAWGELRGQSP</sequence>
<protein>
    <submittedName>
        <fullName evidence="1">Uncharacterized protein</fullName>
    </submittedName>
</protein>
<dbReference type="RefSeq" id="WP_131248172.1">
    <property type="nucleotide sequence ID" value="NZ_CP065682.1"/>
</dbReference>
<dbReference type="Proteomes" id="UP000594979">
    <property type="component" value="Chromosome"/>
</dbReference>
<dbReference type="KEGG" id="bcau:I6G59_05150"/>
<reference evidence="1 2" key="1">
    <citation type="submission" date="2020-12" db="EMBL/GenBank/DDBJ databases">
        <title>FDA dAtabase for Regulatory Grade micrObial Sequences (FDA-ARGOS): Supporting development and validation of Infectious Disease Dx tests.</title>
        <authorList>
            <person name="Sproer C."/>
            <person name="Gronow S."/>
            <person name="Severitt S."/>
            <person name="Schroder I."/>
            <person name="Tallon L."/>
            <person name="Sadzewicz L."/>
            <person name="Zhao X."/>
            <person name="Boylan J."/>
            <person name="Ott S."/>
            <person name="Bowen H."/>
            <person name="Vavikolanu K."/>
            <person name="Mehta A."/>
            <person name="Aluvathingal J."/>
            <person name="Nadendla S."/>
            <person name="Lowell S."/>
            <person name="Myers T."/>
            <person name="Yan Y."/>
            <person name="Sichtig H."/>
        </authorList>
    </citation>
    <scope>NUCLEOTIDE SEQUENCE [LARGE SCALE GENOMIC DNA]</scope>
    <source>
        <strain evidence="1 2">FDAARGOS_902</strain>
    </source>
</reference>
<evidence type="ECO:0000313" key="1">
    <source>
        <dbReference type="EMBL" id="QPS34704.1"/>
    </source>
</evidence>
<organism evidence="1 2">
    <name type="scientific">Brevibacterium casei</name>
    <dbReference type="NCBI Taxonomy" id="33889"/>
    <lineage>
        <taxon>Bacteria</taxon>
        <taxon>Bacillati</taxon>
        <taxon>Actinomycetota</taxon>
        <taxon>Actinomycetes</taxon>
        <taxon>Micrococcales</taxon>
        <taxon>Brevibacteriaceae</taxon>
        <taxon>Brevibacterium</taxon>
    </lineage>
</organism>
<dbReference type="AlphaFoldDB" id="A0A7T9TLN5"/>
<gene>
    <name evidence="1" type="ORF">I6G59_05150</name>
</gene>
<dbReference type="EMBL" id="CP065682">
    <property type="protein sequence ID" value="QPS34704.1"/>
    <property type="molecule type" value="Genomic_DNA"/>
</dbReference>